<proteinExistence type="inferred from homology"/>
<evidence type="ECO:0000313" key="4">
    <source>
        <dbReference type="EMBL" id="CAA6830548.1"/>
    </source>
</evidence>
<feature type="domain" description="GST N-terminal" evidence="2">
    <location>
        <begin position="1"/>
        <end position="80"/>
    </location>
</feature>
<dbReference type="SUPFAM" id="SSF47616">
    <property type="entry name" value="GST C-terminal domain-like"/>
    <property type="match status" value="1"/>
</dbReference>
<comment type="similarity">
    <text evidence="1">Belongs to the GST superfamily.</text>
</comment>
<dbReference type="SUPFAM" id="SSF52833">
    <property type="entry name" value="Thioredoxin-like"/>
    <property type="match status" value="1"/>
</dbReference>
<dbReference type="InterPro" id="IPR036282">
    <property type="entry name" value="Glutathione-S-Trfase_C_sf"/>
</dbReference>
<dbReference type="SFLD" id="SFLDS00019">
    <property type="entry name" value="Glutathione_Transferase_(cytos"/>
    <property type="match status" value="1"/>
</dbReference>
<sequence>MYKLFYYPRNASWAPHMVLQELGAEHELVLVDRKSEVQKGQDYLKINPTGRIPTLLDGETAIFESAAICIHLSDAHVGSKLIPTSPSHRAQFFQWLFYLTTTIQPELMLHFYPEKHAEPDHCRQSIIENQERRLGEMFELVDKQLSRFDYMAGNTLTLCDFFLFMLSDWAGNLKKTPLSYPYLGAHLRNLAKRPSIVDASHIEGTSLEAYR</sequence>
<dbReference type="Gene3D" id="3.40.30.10">
    <property type="entry name" value="Glutaredoxin"/>
    <property type="match status" value="1"/>
</dbReference>
<evidence type="ECO:0000259" key="2">
    <source>
        <dbReference type="PROSITE" id="PS50404"/>
    </source>
</evidence>
<dbReference type="CDD" id="cd03057">
    <property type="entry name" value="GST_N_Beta"/>
    <property type="match status" value="1"/>
</dbReference>
<dbReference type="PANTHER" id="PTHR44051">
    <property type="entry name" value="GLUTATHIONE S-TRANSFERASE-RELATED"/>
    <property type="match status" value="1"/>
</dbReference>
<dbReference type="Pfam" id="PF02798">
    <property type="entry name" value="GST_N"/>
    <property type="match status" value="1"/>
</dbReference>
<evidence type="ECO:0000256" key="1">
    <source>
        <dbReference type="RuleBase" id="RU003494"/>
    </source>
</evidence>
<evidence type="ECO:0000259" key="3">
    <source>
        <dbReference type="PROSITE" id="PS50405"/>
    </source>
</evidence>
<accession>A0A6S6UF25</accession>
<dbReference type="InterPro" id="IPR004046">
    <property type="entry name" value="GST_C"/>
</dbReference>
<keyword evidence="4" id="KW-0808">Transferase</keyword>
<dbReference type="InterPro" id="IPR010987">
    <property type="entry name" value="Glutathione-S-Trfase_C-like"/>
</dbReference>
<dbReference type="Gene3D" id="1.20.1050.10">
    <property type="match status" value="1"/>
</dbReference>
<dbReference type="Pfam" id="PF00043">
    <property type="entry name" value="GST_C"/>
    <property type="match status" value="1"/>
</dbReference>
<dbReference type="PROSITE" id="PS50404">
    <property type="entry name" value="GST_NTER"/>
    <property type="match status" value="1"/>
</dbReference>
<gene>
    <name evidence="4" type="ORF">HELGO_WM25748</name>
</gene>
<dbReference type="CDD" id="cd03188">
    <property type="entry name" value="GST_C_Beta"/>
    <property type="match status" value="1"/>
</dbReference>
<dbReference type="InterPro" id="IPR040079">
    <property type="entry name" value="Glutathione_S-Trfase"/>
</dbReference>
<dbReference type="EC" id="2.5.1.18" evidence="4"/>
<reference evidence="4" key="1">
    <citation type="submission" date="2020-01" db="EMBL/GenBank/DDBJ databases">
        <authorList>
            <person name="Meier V. D."/>
            <person name="Meier V D."/>
        </authorList>
    </citation>
    <scope>NUCLEOTIDE SEQUENCE</scope>
    <source>
        <strain evidence="4">HLG_WM_MAG_09</strain>
    </source>
</reference>
<dbReference type="InterPro" id="IPR004045">
    <property type="entry name" value="Glutathione_S-Trfase_N"/>
</dbReference>
<organism evidence="4">
    <name type="scientific">uncultured Thiotrichaceae bacterium</name>
    <dbReference type="NCBI Taxonomy" id="298394"/>
    <lineage>
        <taxon>Bacteria</taxon>
        <taxon>Pseudomonadati</taxon>
        <taxon>Pseudomonadota</taxon>
        <taxon>Gammaproteobacteria</taxon>
        <taxon>Thiotrichales</taxon>
        <taxon>Thiotrichaceae</taxon>
        <taxon>environmental samples</taxon>
    </lineage>
</organism>
<dbReference type="SFLD" id="SFLDG00358">
    <property type="entry name" value="Main_(cytGST)"/>
    <property type="match status" value="1"/>
</dbReference>
<dbReference type="GO" id="GO:0004364">
    <property type="term" value="F:glutathione transferase activity"/>
    <property type="evidence" value="ECO:0007669"/>
    <property type="project" value="UniProtKB-EC"/>
</dbReference>
<dbReference type="AlphaFoldDB" id="A0A6S6UF25"/>
<protein>
    <submittedName>
        <fullName evidence="4">Glutathione S-transferase (EC)</fullName>
        <ecNumber evidence="4">2.5.1.18</ecNumber>
    </submittedName>
</protein>
<feature type="domain" description="GST C-terminal" evidence="3">
    <location>
        <begin position="85"/>
        <end position="211"/>
    </location>
</feature>
<dbReference type="EMBL" id="CACVAT010000599">
    <property type="protein sequence ID" value="CAA6830548.1"/>
    <property type="molecule type" value="Genomic_DNA"/>
</dbReference>
<dbReference type="PROSITE" id="PS50405">
    <property type="entry name" value="GST_CTER"/>
    <property type="match status" value="1"/>
</dbReference>
<name>A0A6S6UF25_9GAMM</name>
<dbReference type="SFLD" id="SFLDG01150">
    <property type="entry name" value="Main.1:_Beta-like"/>
    <property type="match status" value="1"/>
</dbReference>
<dbReference type="PANTHER" id="PTHR44051:SF8">
    <property type="entry name" value="GLUTATHIONE S-TRANSFERASE GSTA"/>
    <property type="match status" value="1"/>
</dbReference>
<dbReference type="InterPro" id="IPR036249">
    <property type="entry name" value="Thioredoxin-like_sf"/>
</dbReference>